<evidence type="ECO:0000259" key="1">
    <source>
        <dbReference type="Pfam" id="PF19489"/>
    </source>
</evidence>
<gene>
    <name evidence="2" type="ORF">E1H14_03695</name>
</gene>
<dbReference type="Gene3D" id="1.10.530.10">
    <property type="match status" value="1"/>
</dbReference>
<dbReference type="InterPro" id="IPR045795">
    <property type="entry name" value="SLT_4"/>
</dbReference>
<dbReference type="EMBL" id="SMRS01000002">
    <property type="protein sequence ID" value="KAA0875800.1"/>
    <property type="molecule type" value="Genomic_DNA"/>
</dbReference>
<name>A0A5A9W4U1_9GAMM</name>
<dbReference type="OrthoDB" id="9789144at2"/>
<dbReference type="AlphaFoldDB" id="A0A5A9W4U1"/>
<accession>A0A5A9W4U1</accession>
<dbReference type="Pfam" id="PF19489">
    <property type="entry name" value="SLT_4"/>
    <property type="match status" value="1"/>
</dbReference>
<sequence length="207" mass="24030">MKCSILIQWVFYLLFFGLISGCASRPPSASAQTNICDVIAHEPNWYRAAKASEQRWGTSVAIQKAFVQQESAFVHNARPPRPYFLGFVPLPRQSSAYGYAQAQDGTWKDYQQATGRRFASRTNMDDALDFIGWYNAESQRRNGVSLQDAYHLYLNYHEGHGGFRRRTYEAKPWLMQVARRVEQQAARYEQQLPNCRLPSRWCVWPYC</sequence>
<feature type="domain" description="Transglycosylase SLT" evidence="1">
    <location>
        <begin position="12"/>
        <end position="195"/>
    </location>
</feature>
<reference evidence="2 3" key="1">
    <citation type="submission" date="2019-03" db="EMBL/GenBank/DDBJ databases">
        <title>Nitrincola sp. nov. isolated from an Indian soda lake.</title>
        <authorList>
            <person name="Joshi A."/>
            <person name="Thite S.V."/>
            <person name="Joseph N."/>
            <person name="Dhotre D."/>
            <person name="Moorthy M."/>
            <person name="Shouche Y.S."/>
        </authorList>
    </citation>
    <scope>NUCLEOTIDE SEQUENCE [LARGE SCALE GENOMIC DNA]</scope>
    <source>
        <strain evidence="2 3">MEB193</strain>
    </source>
</reference>
<evidence type="ECO:0000313" key="2">
    <source>
        <dbReference type="EMBL" id="KAA0875800.1"/>
    </source>
</evidence>
<dbReference type="Proteomes" id="UP000325302">
    <property type="component" value="Unassembled WGS sequence"/>
</dbReference>
<dbReference type="InterPro" id="IPR023346">
    <property type="entry name" value="Lysozyme-like_dom_sf"/>
</dbReference>
<organism evidence="2 3">
    <name type="scientific">Nitrincola tapanii</name>
    <dbReference type="NCBI Taxonomy" id="1708751"/>
    <lineage>
        <taxon>Bacteria</taxon>
        <taxon>Pseudomonadati</taxon>
        <taxon>Pseudomonadota</taxon>
        <taxon>Gammaproteobacteria</taxon>
        <taxon>Oceanospirillales</taxon>
        <taxon>Oceanospirillaceae</taxon>
        <taxon>Nitrincola</taxon>
    </lineage>
</organism>
<comment type="caution">
    <text evidence="2">The sequence shown here is derived from an EMBL/GenBank/DDBJ whole genome shotgun (WGS) entry which is preliminary data.</text>
</comment>
<proteinExistence type="predicted"/>
<protein>
    <recommendedName>
        <fullName evidence="1">Transglycosylase SLT domain-containing protein</fullName>
    </recommendedName>
</protein>
<dbReference type="RefSeq" id="WP_149390104.1">
    <property type="nucleotide sequence ID" value="NZ_SMRS01000002.1"/>
</dbReference>
<dbReference type="PROSITE" id="PS51257">
    <property type="entry name" value="PROKAR_LIPOPROTEIN"/>
    <property type="match status" value="1"/>
</dbReference>
<keyword evidence="3" id="KW-1185">Reference proteome</keyword>
<evidence type="ECO:0000313" key="3">
    <source>
        <dbReference type="Proteomes" id="UP000325302"/>
    </source>
</evidence>
<dbReference type="SUPFAM" id="SSF53955">
    <property type="entry name" value="Lysozyme-like"/>
    <property type="match status" value="1"/>
</dbReference>